<proteinExistence type="predicted"/>
<dbReference type="GO" id="GO:0003677">
    <property type="term" value="F:DNA binding"/>
    <property type="evidence" value="ECO:0007669"/>
    <property type="project" value="UniProtKB-KW"/>
</dbReference>
<protein>
    <recommendedName>
        <fullName evidence="9">Zn(2)-C6 fungal-type domain-containing protein</fullName>
    </recommendedName>
</protein>
<sequence>MPKHPADGDVTPSTTRVWQACVACRRKKIKCDGNTPCHNCNSRGAECEYPGSNDNASSSRNYGMIFEAQCQRLDTFCHRLEDVTAQLVRASEALSRGSNNSGNASAEEKLQQAAHALQSLPRVREAAQAVPGFMDRGDRGVEMGPGSASRAEYNIPTSLDALGSISSSPSAADETEIGPGEGAMGLNASHDHDSRRFGSLVPDSYGRFRFIGGATNNMLVDAVKSLTPAQSLHSESPGTAGYPERSGAIQRADADPSFEIPLFVHGLKWRDLPYLPKAEQLSLPPQYVSDLLVGLYFDQFHATFPVLYKPHFMVQYKRMTATRASEPPDKRFLSVFFAVCACASSLIPSEGSAPRFAGLDHYEKALLLHFSTTGEASLERAQCLALLAMCCAGWNTLSASWHFAGQAVRAAQDLGMHVSGLLPDRDESTRNSPSNMLKWQISRPVADEELESACRNPGTLLRRPVSTLPLTGFVAFCRLCHISGKIQGLHSPSRFADLATEEGGRRLVKLVARLDRSLNDWLTSLPDDIRFSANTLDRSPNLTMCVIMFMVHGGSLLNLYRTLAADMHQSVKNIDPIPHCISAARSCINAAELVRELVPPSHHLAFCVHYLTLSGITLLRMPEQPCPEVEDDINKCVMFLKELEITWSGASRGRAIIEQLMKDPKRNVYIPWEGWEGSDAFGIFQVPGAVPFNFESHRADFSNGWGAHIQGEPPS</sequence>
<dbReference type="GO" id="GO:0006351">
    <property type="term" value="P:DNA-templated transcription"/>
    <property type="evidence" value="ECO:0007669"/>
    <property type="project" value="InterPro"/>
</dbReference>
<dbReference type="CDD" id="cd00067">
    <property type="entry name" value="GAL4"/>
    <property type="match status" value="1"/>
</dbReference>
<reference evidence="10 11" key="1">
    <citation type="submission" date="2016-10" db="EMBL/GenBank/DDBJ databases">
        <title>Draft genome sequence of Coniochaeta ligniaria NRRL30616, a lignocellulolytic fungus for bioabatement of inhibitors in plant biomass hydrolysates.</title>
        <authorList>
            <consortium name="DOE Joint Genome Institute"/>
            <person name="Jimenez D.J."/>
            <person name="Hector R.E."/>
            <person name="Riley R."/>
            <person name="Sun H."/>
            <person name="Grigoriev I.V."/>
            <person name="Van Elsas J.D."/>
            <person name="Nichols N.N."/>
        </authorList>
    </citation>
    <scope>NUCLEOTIDE SEQUENCE [LARGE SCALE GENOMIC DNA]</scope>
    <source>
        <strain evidence="10 11">NRRL 30616</strain>
    </source>
</reference>
<dbReference type="Pfam" id="PF00172">
    <property type="entry name" value="Zn_clus"/>
    <property type="match status" value="1"/>
</dbReference>
<dbReference type="AlphaFoldDB" id="A0A1J7JXJ9"/>
<dbReference type="Gene3D" id="4.10.240.10">
    <property type="entry name" value="Zn(2)-C6 fungal-type DNA-binding domain"/>
    <property type="match status" value="1"/>
</dbReference>
<feature type="region of interest" description="Disordered" evidence="8">
    <location>
        <begin position="130"/>
        <end position="150"/>
    </location>
</feature>
<dbReference type="InterPro" id="IPR001138">
    <property type="entry name" value="Zn2Cys6_DnaBD"/>
</dbReference>
<evidence type="ECO:0000256" key="2">
    <source>
        <dbReference type="ARBA" id="ARBA00022723"/>
    </source>
</evidence>
<keyword evidence="2" id="KW-0479">Metal-binding</keyword>
<comment type="subcellular location">
    <subcellularLocation>
        <location evidence="1">Nucleus</location>
    </subcellularLocation>
</comment>
<dbReference type="SUPFAM" id="SSF57701">
    <property type="entry name" value="Zn2/Cys6 DNA-binding domain"/>
    <property type="match status" value="1"/>
</dbReference>
<dbReference type="PROSITE" id="PS00463">
    <property type="entry name" value="ZN2_CY6_FUNGAL_1"/>
    <property type="match status" value="1"/>
</dbReference>
<keyword evidence="3" id="KW-0862">Zinc</keyword>
<dbReference type="InterPro" id="IPR036864">
    <property type="entry name" value="Zn2-C6_fun-type_DNA-bd_sf"/>
</dbReference>
<dbReference type="Pfam" id="PF04082">
    <property type="entry name" value="Fungal_trans"/>
    <property type="match status" value="1"/>
</dbReference>
<feature type="region of interest" description="Disordered" evidence="8">
    <location>
        <begin position="94"/>
        <end position="113"/>
    </location>
</feature>
<evidence type="ECO:0000256" key="3">
    <source>
        <dbReference type="ARBA" id="ARBA00022833"/>
    </source>
</evidence>
<dbReference type="CDD" id="cd12148">
    <property type="entry name" value="fungal_TF_MHR"/>
    <property type="match status" value="1"/>
</dbReference>
<evidence type="ECO:0000256" key="7">
    <source>
        <dbReference type="ARBA" id="ARBA00023242"/>
    </source>
</evidence>
<evidence type="ECO:0000313" key="11">
    <source>
        <dbReference type="Proteomes" id="UP000182658"/>
    </source>
</evidence>
<evidence type="ECO:0000256" key="8">
    <source>
        <dbReference type="SAM" id="MobiDB-lite"/>
    </source>
</evidence>
<evidence type="ECO:0000313" key="10">
    <source>
        <dbReference type="EMBL" id="OIW34824.1"/>
    </source>
</evidence>
<feature type="domain" description="Zn(2)-C6 fungal-type" evidence="9">
    <location>
        <begin position="20"/>
        <end position="49"/>
    </location>
</feature>
<evidence type="ECO:0000256" key="1">
    <source>
        <dbReference type="ARBA" id="ARBA00004123"/>
    </source>
</evidence>
<dbReference type="PROSITE" id="PS50048">
    <property type="entry name" value="ZN2_CY6_FUNGAL_2"/>
    <property type="match status" value="1"/>
</dbReference>
<dbReference type="InParanoid" id="A0A1J7JXJ9"/>
<dbReference type="PANTHER" id="PTHR31313:SF81">
    <property type="entry name" value="TY1 ENHANCER ACTIVATOR"/>
    <property type="match status" value="1"/>
</dbReference>
<dbReference type="GO" id="GO:0008270">
    <property type="term" value="F:zinc ion binding"/>
    <property type="evidence" value="ECO:0007669"/>
    <property type="project" value="InterPro"/>
</dbReference>
<evidence type="ECO:0000256" key="5">
    <source>
        <dbReference type="ARBA" id="ARBA00023125"/>
    </source>
</evidence>
<organism evidence="10 11">
    <name type="scientific">Coniochaeta ligniaria NRRL 30616</name>
    <dbReference type="NCBI Taxonomy" id="1408157"/>
    <lineage>
        <taxon>Eukaryota</taxon>
        <taxon>Fungi</taxon>
        <taxon>Dikarya</taxon>
        <taxon>Ascomycota</taxon>
        <taxon>Pezizomycotina</taxon>
        <taxon>Sordariomycetes</taxon>
        <taxon>Sordariomycetidae</taxon>
        <taxon>Coniochaetales</taxon>
        <taxon>Coniochaetaceae</taxon>
        <taxon>Coniochaeta</taxon>
    </lineage>
</organism>
<name>A0A1J7JXJ9_9PEZI</name>
<dbReference type="GO" id="GO:0000981">
    <property type="term" value="F:DNA-binding transcription factor activity, RNA polymerase II-specific"/>
    <property type="evidence" value="ECO:0007669"/>
    <property type="project" value="InterPro"/>
</dbReference>
<keyword evidence="11" id="KW-1185">Reference proteome</keyword>
<dbReference type="PANTHER" id="PTHR31313">
    <property type="entry name" value="TY1 ENHANCER ACTIVATOR"/>
    <property type="match status" value="1"/>
</dbReference>
<keyword evidence="7" id="KW-0539">Nucleus</keyword>
<evidence type="ECO:0000259" key="9">
    <source>
        <dbReference type="PROSITE" id="PS50048"/>
    </source>
</evidence>
<dbReference type="InterPro" id="IPR007219">
    <property type="entry name" value="XnlR_reg_dom"/>
</dbReference>
<dbReference type="SMART" id="SM00066">
    <property type="entry name" value="GAL4"/>
    <property type="match status" value="1"/>
</dbReference>
<dbReference type="InterPro" id="IPR051615">
    <property type="entry name" value="Transcr_Regulatory_Elem"/>
</dbReference>
<evidence type="ECO:0000256" key="6">
    <source>
        <dbReference type="ARBA" id="ARBA00023163"/>
    </source>
</evidence>
<feature type="region of interest" description="Disordered" evidence="8">
    <location>
        <begin position="164"/>
        <end position="193"/>
    </location>
</feature>
<keyword evidence="4" id="KW-0805">Transcription regulation</keyword>
<evidence type="ECO:0000256" key="4">
    <source>
        <dbReference type="ARBA" id="ARBA00023015"/>
    </source>
</evidence>
<dbReference type="Proteomes" id="UP000182658">
    <property type="component" value="Unassembled WGS sequence"/>
</dbReference>
<dbReference type="OrthoDB" id="6486656at2759"/>
<keyword evidence="6" id="KW-0804">Transcription</keyword>
<dbReference type="EMBL" id="KV875093">
    <property type="protein sequence ID" value="OIW34824.1"/>
    <property type="molecule type" value="Genomic_DNA"/>
</dbReference>
<accession>A0A1J7JXJ9</accession>
<keyword evidence="5" id="KW-0238">DNA-binding</keyword>
<dbReference type="GO" id="GO:0005634">
    <property type="term" value="C:nucleus"/>
    <property type="evidence" value="ECO:0007669"/>
    <property type="project" value="UniProtKB-SubCell"/>
</dbReference>
<dbReference type="STRING" id="1408157.A0A1J7JXJ9"/>
<gene>
    <name evidence="10" type="ORF">CONLIGDRAFT_651110</name>
</gene>